<feature type="signal peptide" evidence="1">
    <location>
        <begin position="1"/>
        <end position="31"/>
    </location>
</feature>
<evidence type="ECO:0008006" key="4">
    <source>
        <dbReference type="Google" id="ProtNLM"/>
    </source>
</evidence>
<evidence type="ECO:0000313" key="3">
    <source>
        <dbReference type="Proteomes" id="UP000215595"/>
    </source>
</evidence>
<name>A0A258FUP4_9CAUL</name>
<accession>A0A258FUP4</accession>
<reference evidence="2 3" key="1">
    <citation type="submission" date="2017-03" db="EMBL/GenBank/DDBJ databases">
        <title>Lifting the veil on microbial sulfur biogeochemistry in mining wastewaters.</title>
        <authorList>
            <person name="Kantor R.S."/>
            <person name="Colenbrander Nelson T."/>
            <person name="Marshall S."/>
            <person name="Bennett D."/>
            <person name="Apte S."/>
            <person name="Camacho D."/>
            <person name="Thomas B.C."/>
            <person name="Warren L.A."/>
            <person name="Banfield J.F."/>
        </authorList>
    </citation>
    <scope>NUCLEOTIDE SEQUENCE [LARGE SCALE GENOMIC DNA]</scope>
    <source>
        <strain evidence="2">32-69-9</strain>
    </source>
</reference>
<proteinExistence type="predicted"/>
<dbReference type="EMBL" id="NCEB01000003">
    <property type="protein sequence ID" value="OYX35708.1"/>
    <property type="molecule type" value="Genomic_DNA"/>
</dbReference>
<keyword evidence="1" id="KW-0732">Signal</keyword>
<evidence type="ECO:0000256" key="1">
    <source>
        <dbReference type="SAM" id="SignalP"/>
    </source>
</evidence>
<evidence type="ECO:0000313" key="2">
    <source>
        <dbReference type="EMBL" id="OYX35708.1"/>
    </source>
</evidence>
<feature type="chain" id="PRO_5012310818" description="DUF2141 domain-containing protein" evidence="1">
    <location>
        <begin position="32"/>
        <end position="149"/>
    </location>
</feature>
<dbReference type="Pfam" id="PF09912">
    <property type="entry name" value="DUF2141"/>
    <property type="match status" value="1"/>
</dbReference>
<organism evidence="2 3">
    <name type="scientific">Brevundimonas subvibrioides</name>
    <dbReference type="NCBI Taxonomy" id="74313"/>
    <lineage>
        <taxon>Bacteria</taxon>
        <taxon>Pseudomonadati</taxon>
        <taxon>Pseudomonadota</taxon>
        <taxon>Alphaproteobacteria</taxon>
        <taxon>Caulobacterales</taxon>
        <taxon>Caulobacteraceae</taxon>
        <taxon>Brevundimonas</taxon>
    </lineage>
</organism>
<dbReference type="InterPro" id="IPR018673">
    <property type="entry name" value="DUF2141"/>
</dbReference>
<dbReference type="AlphaFoldDB" id="A0A258FUP4"/>
<protein>
    <recommendedName>
        <fullName evidence="4">DUF2141 domain-containing protein</fullName>
    </recommendedName>
</protein>
<sequence length="149" mass="15104">MKTAIRPGPATAIAAVVAAAIAAMTAVSAEAADLRLTLRTQGAGGSIAIAVYGNAADFRASRNPVMSRIIPAPGGATTVTLTGLPPGRYAVGAFHDADSNGELTLWPIGLPKEAYGFSRDARGRFGPPAFDAAAFDLPVAGTQQAITLR</sequence>
<gene>
    <name evidence="2" type="ORF">B7Z01_02110</name>
</gene>
<dbReference type="Proteomes" id="UP000215595">
    <property type="component" value="Unassembled WGS sequence"/>
</dbReference>
<comment type="caution">
    <text evidence="2">The sequence shown here is derived from an EMBL/GenBank/DDBJ whole genome shotgun (WGS) entry which is preliminary data.</text>
</comment>